<organism evidence="4 5">
    <name type="scientific">Rapidithrix thailandica</name>
    <dbReference type="NCBI Taxonomy" id="413964"/>
    <lineage>
        <taxon>Bacteria</taxon>
        <taxon>Pseudomonadati</taxon>
        <taxon>Bacteroidota</taxon>
        <taxon>Cytophagia</taxon>
        <taxon>Cytophagales</taxon>
        <taxon>Flammeovirgaceae</taxon>
        <taxon>Rapidithrix</taxon>
    </lineage>
</organism>
<dbReference type="GO" id="GO:0004568">
    <property type="term" value="F:chitinase activity"/>
    <property type="evidence" value="ECO:0007669"/>
    <property type="project" value="InterPro"/>
</dbReference>
<dbReference type="Gene3D" id="2.60.40.4070">
    <property type="match status" value="1"/>
</dbReference>
<proteinExistence type="predicted"/>
<dbReference type="NCBIfam" id="TIGR04183">
    <property type="entry name" value="Por_Secre_tail"/>
    <property type="match status" value="1"/>
</dbReference>
<dbReference type="AlphaFoldDB" id="A0AAW9S0R6"/>
<dbReference type="RefSeq" id="WP_346823551.1">
    <property type="nucleotide sequence ID" value="NZ_JBDKWZ010000016.1"/>
</dbReference>
<dbReference type="PANTHER" id="PTHR22595">
    <property type="entry name" value="CHITINASE-RELATED"/>
    <property type="match status" value="1"/>
</dbReference>
<dbReference type="CDD" id="cd00325">
    <property type="entry name" value="chitinase_GH19"/>
    <property type="match status" value="1"/>
</dbReference>
<evidence type="ECO:0000259" key="3">
    <source>
        <dbReference type="PROSITE" id="PS00774"/>
    </source>
</evidence>
<keyword evidence="2" id="KW-1015">Disulfide bond</keyword>
<dbReference type="Pfam" id="PF18962">
    <property type="entry name" value="Por_Secre_tail"/>
    <property type="match status" value="1"/>
</dbReference>
<dbReference type="EMBL" id="JBDKWZ010000016">
    <property type="protein sequence ID" value="MEN7550769.1"/>
    <property type="molecule type" value="Genomic_DNA"/>
</dbReference>
<reference evidence="4 5" key="1">
    <citation type="submission" date="2024-04" db="EMBL/GenBank/DDBJ databases">
        <title>Novel genus in family Flammeovirgaceae.</title>
        <authorList>
            <person name="Nguyen T.H."/>
            <person name="Vuong T.Q."/>
            <person name="Le H."/>
            <person name="Kim S.-G."/>
        </authorList>
    </citation>
    <scope>NUCLEOTIDE SEQUENCE [LARGE SCALE GENOMIC DNA]</scope>
    <source>
        <strain evidence="4 5">JCM 23209</strain>
    </source>
</reference>
<dbReference type="GO" id="GO:0006952">
    <property type="term" value="P:defense response"/>
    <property type="evidence" value="ECO:0007669"/>
    <property type="project" value="UniProtKB-KW"/>
</dbReference>
<dbReference type="Gene3D" id="3.30.20.10">
    <property type="entry name" value="Endochitinase, domain 2"/>
    <property type="match status" value="1"/>
</dbReference>
<feature type="domain" description="Glycoside hydrolase family 19 catalytic" evidence="3">
    <location>
        <begin position="479"/>
        <end position="489"/>
    </location>
</feature>
<protein>
    <submittedName>
        <fullName evidence="4">Glycoside hydrolase family 19 protein</fullName>
    </submittedName>
</protein>
<evidence type="ECO:0000256" key="2">
    <source>
        <dbReference type="ARBA" id="ARBA00023157"/>
    </source>
</evidence>
<dbReference type="Gene3D" id="2.60.40.10">
    <property type="entry name" value="Immunoglobulins"/>
    <property type="match status" value="1"/>
</dbReference>
<evidence type="ECO:0000313" key="5">
    <source>
        <dbReference type="Proteomes" id="UP001403385"/>
    </source>
</evidence>
<dbReference type="GO" id="GO:0006032">
    <property type="term" value="P:chitin catabolic process"/>
    <property type="evidence" value="ECO:0007669"/>
    <property type="project" value="InterPro"/>
</dbReference>
<dbReference type="InterPro" id="IPR023346">
    <property type="entry name" value="Lysozyme-like_dom_sf"/>
</dbReference>
<dbReference type="SUPFAM" id="SSF53955">
    <property type="entry name" value="Lysozyme-like"/>
    <property type="match status" value="1"/>
</dbReference>
<keyword evidence="1" id="KW-0611">Plant defense</keyword>
<comment type="caution">
    <text evidence="4">The sequence shown here is derived from an EMBL/GenBank/DDBJ whole genome shotgun (WGS) entry which is preliminary data.</text>
</comment>
<dbReference type="Pfam" id="PF00182">
    <property type="entry name" value="Glyco_hydro_19"/>
    <property type="match status" value="1"/>
</dbReference>
<gene>
    <name evidence="4" type="ORF">AAG747_22805</name>
</gene>
<name>A0AAW9S0R6_9BACT</name>
<evidence type="ECO:0000256" key="1">
    <source>
        <dbReference type="ARBA" id="ARBA00022821"/>
    </source>
</evidence>
<dbReference type="InterPro" id="IPR013783">
    <property type="entry name" value="Ig-like_fold"/>
</dbReference>
<accession>A0AAW9S0R6</accession>
<evidence type="ECO:0000313" key="4">
    <source>
        <dbReference type="EMBL" id="MEN7550769.1"/>
    </source>
</evidence>
<keyword evidence="4" id="KW-0378">Hydrolase</keyword>
<keyword evidence="5" id="KW-1185">Reference proteome</keyword>
<dbReference type="PANTHER" id="PTHR22595:SF79">
    <property type="entry name" value="CHITINASE 12"/>
    <property type="match status" value="1"/>
</dbReference>
<dbReference type="Gene3D" id="1.10.530.10">
    <property type="match status" value="1"/>
</dbReference>
<dbReference type="Pfam" id="PF17957">
    <property type="entry name" value="Big_7"/>
    <property type="match status" value="1"/>
</dbReference>
<dbReference type="GO" id="GO:0016998">
    <property type="term" value="P:cell wall macromolecule catabolic process"/>
    <property type="evidence" value="ECO:0007669"/>
    <property type="project" value="InterPro"/>
</dbReference>
<dbReference type="InterPro" id="IPR000726">
    <property type="entry name" value="Glyco_hydro_19_cat"/>
</dbReference>
<sequence>MKNSVWLIPETVCQIRCKALPILLFLLLIFGKASTHAQLLWSNDPASETHELKISGLHDIIPGTVSLINYSEREQGYRFYKPVAYYKYENQSVEINATAGCDSIPSYVEAGGYAAGSQVQNNGKVYQCKEWPYTGWCNGVASAYAPGAGTHWQDAWTFVSDCGNVGTNQPPQLTSLIPATIYLATLDTVTLKASASDPDGTISTVTFALNGQTYNGSLNGNQYQIPWVPPSFGTYNVEIIATDNEGASTTVSTSFTVQESTSGGNFLITEAQYNEIFRYRYGTDLATLELDPANDFFSYSAFVEAVHRMAKIEVLFERRSGTNLYRITRTDKTTNVSTVIRTDQDFNAEWNLNKPILTQTVDYGTFGNEGSQTTRLRELAAFMANIAQETTGGWDTAPGGRYSWGLYFREEQGYAGTNNIGYRDEGNVNYPPAPGKSYHGRGPIQLSWNYNYGQVSEFLYGDKNIMLNNPEMVIQDGALAFQTGIWFWMTPQYPKPSAHDVMVGNWTPSSYDLQRNRHPGLGMTVNIINGGIECGSGSENVKVTHRIGHYRRFAGILNVTTDLDNSDDCSYCGCAHMTPYRGLEPEPTARLTLDRETIEKEQVLSDENLKAYPNPSAGQFTLHYQLKEEGEVSLSIYDASGSQVVNLVNEYQEVGHHSVQWEASGMNSGLYIVRLLTGRQVKLIKLMVE</sequence>
<dbReference type="Proteomes" id="UP001403385">
    <property type="component" value="Unassembled WGS sequence"/>
</dbReference>
<dbReference type="InterPro" id="IPR026444">
    <property type="entry name" value="Secre_tail"/>
</dbReference>
<dbReference type="PROSITE" id="PS00774">
    <property type="entry name" value="CHITINASE_19_2"/>
    <property type="match status" value="1"/>
</dbReference>